<evidence type="ECO:0000313" key="15">
    <source>
        <dbReference type="EMBL" id="ROR71821.1"/>
    </source>
</evidence>
<reference evidence="15 16" key="1">
    <citation type="submission" date="2018-11" db="EMBL/GenBank/DDBJ databases">
        <title>Sequencing the genomes of 1000 actinobacteria strains.</title>
        <authorList>
            <person name="Klenk H.-P."/>
        </authorList>
    </citation>
    <scope>NUCLEOTIDE SEQUENCE [LARGE SCALE GENOMIC DNA]</scope>
    <source>
        <strain evidence="15 16">DSM 11294</strain>
    </source>
</reference>
<keyword evidence="5" id="KW-0575">Peroxidase</keyword>
<feature type="active site" evidence="11">
    <location>
        <position position="134"/>
    </location>
</feature>
<keyword evidence="8" id="KW-0560">Oxidoreductase</keyword>
<dbReference type="PRINTS" id="PR00067">
    <property type="entry name" value="CATALASE"/>
</dbReference>
<feature type="binding site" description="axial binding residue" evidence="12">
    <location>
        <position position="344"/>
    </location>
    <ligand>
        <name>heme</name>
        <dbReference type="ChEBI" id="CHEBI:30413"/>
    </ligand>
    <ligandPart>
        <name>Fe</name>
        <dbReference type="ChEBI" id="CHEBI:18248"/>
    </ligandPart>
</feature>
<evidence type="ECO:0000256" key="2">
    <source>
        <dbReference type="ARBA" id="ARBA00002974"/>
    </source>
</evidence>
<evidence type="ECO:0000256" key="7">
    <source>
        <dbReference type="ARBA" id="ARBA00022723"/>
    </source>
</evidence>
<keyword evidence="9 12" id="KW-0408">Iron</keyword>
<evidence type="ECO:0000256" key="10">
    <source>
        <dbReference type="ARBA" id="ARBA00023324"/>
    </source>
</evidence>
<keyword evidence="7 12" id="KW-0479">Metal-binding</keyword>
<dbReference type="AlphaFoldDB" id="A0A3N2B992"/>
<sequence length="568" mass="64370">MADDDRTLTTRQGHPVQDNQNQRTVGSRGPATLENYHFLEKISHFDRERIPERVVHARGFVAYGEFEATGQIGDEPASTYTRAKLFQTAGKKTPLAIRFSTVIGGRDSSEAARDPRGFAVKFYTEDGNWDLVGNNLAIFFIRDAIKFPDVIHSLKPDPVTFRQEPNRILDFMSQTPESMHMLTHLFSPRGIPATYRHMEGFGVNTYKMVNAAGETVLVKYHWIPRQGVASLTEEEAAKVQGQELGSASKDLYEAIERGDYPQWDLYVQLMEDHDHPELDWDPLDDTKIWPEDQFPLRRVGTMTLNENVKDFHNENEQIAMGTGVLVDGLDFSDDKMLVGRTFSYSDTQRYRVGPNYLQLPVNSPKGRAGKVYTNQRGGEMSYGVDTAPGQNPHVNYEPSIHNGLHEAEKQPYHAPQISGRLTRSDLDRTNDYLQARGRYNTMNDWERDELINVLGAMMAESERDVQERMLWHMFMVHDDYGQRIGEVIGMTAEDVKHLKPLPRQQLSEAELERLAHLGSNGDVIDPTQWGHWTSSVRNHSVTAEQVLSGELGDLEYSTDKSLAGTAGQ</sequence>
<dbReference type="GO" id="GO:0046872">
    <property type="term" value="F:metal ion binding"/>
    <property type="evidence" value="ECO:0007669"/>
    <property type="project" value="UniProtKB-KW"/>
</dbReference>
<evidence type="ECO:0000256" key="13">
    <source>
        <dbReference type="SAM" id="MobiDB-lite"/>
    </source>
</evidence>
<dbReference type="InterPro" id="IPR010582">
    <property type="entry name" value="Catalase_immune_responsive"/>
</dbReference>
<dbReference type="GO" id="GO:0042744">
    <property type="term" value="P:hydrogen peroxide catabolic process"/>
    <property type="evidence" value="ECO:0007669"/>
    <property type="project" value="UniProtKB-KW"/>
</dbReference>
<dbReference type="InterPro" id="IPR024711">
    <property type="entry name" value="Catalase_clade1/3"/>
</dbReference>
<dbReference type="PROSITE" id="PS51402">
    <property type="entry name" value="CATALASE_3"/>
    <property type="match status" value="1"/>
</dbReference>
<dbReference type="RefSeq" id="WP_123302488.1">
    <property type="nucleotide sequence ID" value="NZ_RKHK01000001.1"/>
</dbReference>
<keyword evidence="6 12" id="KW-0349">Heme</keyword>
<evidence type="ECO:0000256" key="8">
    <source>
        <dbReference type="ARBA" id="ARBA00023002"/>
    </source>
</evidence>
<feature type="region of interest" description="Disordered" evidence="13">
    <location>
        <begin position="1"/>
        <end position="30"/>
    </location>
</feature>
<name>A0A3N2B992_9MICO</name>
<dbReference type="SUPFAM" id="SSF56634">
    <property type="entry name" value="Heme-dependent catalase-like"/>
    <property type="match status" value="1"/>
</dbReference>
<dbReference type="GO" id="GO:0004096">
    <property type="term" value="F:catalase activity"/>
    <property type="evidence" value="ECO:0007669"/>
    <property type="project" value="UniProtKB-EC"/>
</dbReference>
<dbReference type="PIRSF" id="PIRSF038928">
    <property type="entry name" value="Catalase_clade1-3"/>
    <property type="match status" value="1"/>
</dbReference>
<feature type="domain" description="Catalase core" evidence="14">
    <location>
        <begin position="9"/>
        <end position="405"/>
    </location>
</feature>
<evidence type="ECO:0000313" key="16">
    <source>
        <dbReference type="Proteomes" id="UP000280668"/>
    </source>
</evidence>
<dbReference type="Pfam" id="PF00199">
    <property type="entry name" value="Catalase"/>
    <property type="match status" value="1"/>
</dbReference>
<accession>A0A3N2B992</accession>
<dbReference type="InterPro" id="IPR020835">
    <property type="entry name" value="Catalase_sf"/>
</dbReference>
<evidence type="ECO:0000256" key="11">
    <source>
        <dbReference type="PIRSR" id="PIRSR038928-1"/>
    </source>
</evidence>
<evidence type="ECO:0000256" key="12">
    <source>
        <dbReference type="PIRSR" id="PIRSR038928-2"/>
    </source>
</evidence>
<dbReference type="InterPro" id="IPR018028">
    <property type="entry name" value="Catalase"/>
</dbReference>
<evidence type="ECO:0000256" key="4">
    <source>
        <dbReference type="ARBA" id="ARBA00012314"/>
    </source>
</evidence>
<comment type="function">
    <text evidence="2">Decomposes hydrogen peroxide into water and oxygen; serves to protect cells from the toxic effects of hydrogen peroxide.</text>
</comment>
<evidence type="ECO:0000256" key="3">
    <source>
        <dbReference type="ARBA" id="ARBA00005329"/>
    </source>
</evidence>
<dbReference type="GO" id="GO:0042542">
    <property type="term" value="P:response to hydrogen peroxide"/>
    <property type="evidence" value="ECO:0007669"/>
    <property type="project" value="TreeGrafter"/>
</dbReference>
<dbReference type="Gene3D" id="2.40.180.10">
    <property type="entry name" value="Catalase core domain"/>
    <property type="match status" value="1"/>
</dbReference>
<dbReference type="Proteomes" id="UP000280668">
    <property type="component" value="Unassembled WGS sequence"/>
</dbReference>
<keyword evidence="16" id="KW-1185">Reference proteome</keyword>
<keyword evidence="10" id="KW-0376">Hydrogen peroxide</keyword>
<dbReference type="PANTHER" id="PTHR11465:SF23">
    <property type="entry name" value="CATALASE-2"/>
    <property type="match status" value="1"/>
</dbReference>
<evidence type="ECO:0000259" key="14">
    <source>
        <dbReference type="SMART" id="SM01060"/>
    </source>
</evidence>
<dbReference type="GO" id="GO:0005737">
    <property type="term" value="C:cytoplasm"/>
    <property type="evidence" value="ECO:0007669"/>
    <property type="project" value="TreeGrafter"/>
</dbReference>
<dbReference type="CDD" id="cd08154">
    <property type="entry name" value="catalase_clade_1"/>
    <property type="match status" value="1"/>
</dbReference>
<feature type="active site" evidence="11">
    <location>
        <position position="56"/>
    </location>
</feature>
<organism evidence="15 16">
    <name type="scientific">Bogoriella caseilytica</name>
    <dbReference type="NCBI Taxonomy" id="56055"/>
    <lineage>
        <taxon>Bacteria</taxon>
        <taxon>Bacillati</taxon>
        <taxon>Actinomycetota</taxon>
        <taxon>Actinomycetes</taxon>
        <taxon>Micrococcales</taxon>
        <taxon>Bogoriellaceae</taxon>
        <taxon>Bogoriella</taxon>
    </lineage>
</organism>
<evidence type="ECO:0000256" key="9">
    <source>
        <dbReference type="ARBA" id="ARBA00023004"/>
    </source>
</evidence>
<dbReference type="GO" id="GO:0020037">
    <property type="term" value="F:heme binding"/>
    <property type="evidence" value="ECO:0007669"/>
    <property type="project" value="InterPro"/>
</dbReference>
<dbReference type="InterPro" id="IPR002226">
    <property type="entry name" value="Catalase_haem_BS"/>
</dbReference>
<dbReference type="OrthoDB" id="3169619at2"/>
<feature type="compositionally biased region" description="Polar residues" evidence="13">
    <location>
        <begin position="9"/>
        <end position="25"/>
    </location>
</feature>
<dbReference type="EC" id="1.11.1.6" evidence="4"/>
<evidence type="ECO:0000256" key="6">
    <source>
        <dbReference type="ARBA" id="ARBA00022617"/>
    </source>
</evidence>
<comment type="similarity">
    <text evidence="3">Belongs to the catalase family.</text>
</comment>
<dbReference type="Pfam" id="PF06628">
    <property type="entry name" value="Catalase-rel"/>
    <property type="match status" value="1"/>
</dbReference>
<protein>
    <recommendedName>
        <fullName evidence="4">catalase</fullName>
        <ecNumber evidence="4">1.11.1.6</ecNumber>
    </recommendedName>
</protein>
<comment type="cofactor">
    <cofactor evidence="1 12">
        <name>heme</name>
        <dbReference type="ChEBI" id="CHEBI:30413"/>
    </cofactor>
</comment>
<comment type="caution">
    <text evidence="15">The sequence shown here is derived from an EMBL/GenBank/DDBJ whole genome shotgun (WGS) entry which is preliminary data.</text>
</comment>
<evidence type="ECO:0000256" key="5">
    <source>
        <dbReference type="ARBA" id="ARBA00022559"/>
    </source>
</evidence>
<proteinExistence type="inferred from homology"/>
<dbReference type="PANTHER" id="PTHR11465">
    <property type="entry name" value="CATALASE"/>
    <property type="match status" value="1"/>
</dbReference>
<gene>
    <name evidence="15" type="ORF">EDD31_0159</name>
</gene>
<dbReference type="InterPro" id="IPR011614">
    <property type="entry name" value="Catalase_core"/>
</dbReference>
<dbReference type="SMART" id="SM01060">
    <property type="entry name" value="Catalase"/>
    <property type="match status" value="1"/>
</dbReference>
<evidence type="ECO:0000256" key="1">
    <source>
        <dbReference type="ARBA" id="ARBA00001971"/>
    </source>
</evidence>
<dbReference type="EMBL" id="RKHK01000001">
    <property type="protein sequence ID" value="ROR71821.1"/>
    <property type="molecule type" value="Genomic_DNA"/>
</dbReference>
<dbReference type="PROSITE" id="PS00437">
    <property type="entry name" value="CATALASE_1"/>
    <property type="match status" value="1"/>
</dbReference>